<organism evidence="3 4">
    <name type="scientific">Wuchereria bancrofti</name>
    <dbReference type="NCBI Taxonomy" id="6293"/>
    <lineage>
        <taxon>Eukaryota</taxon>
        <taxon>Metazoa</taxon>
        <taxon>Ecdysozoa</taxon>
        <taxon>Nematoda</taxon>
        <taxon>Chromadorea</taxon>
        <taxon>Rhabditida</taxon>
        <taxon>Spirurina</taxon>
        <taxon>Spiruromorpha</taxon>
        <taxon>Filarioidea</taxon>
        <taxon>Onchocercidae</taxon>
        <taxon>Wuchereria</taxon>
    </lineage>
</organism>
<dbReference type="Proteomes" id="UP000093561">
    <property type="component" value="Unassembled WGS sequence"/>
</dbReference>
<sequence>MTFVILQFCFTILDGHISGSIPASVPDGTSSHDGNKRTVESKFPTSIRDESFLHDDNTTLAEISPSFVSEEKPSSNIDSRAKVPKKRPPTKQRGNRSKFRFRPRGKFGLVANLLGNVASGIINQLRK</sequence>
<evidence type="ECO:0000256" key="1">
    <source>
        <dbReference type="SAM" id="MobiDB-lite"/>
    </source>
</evidence>
<name>A0AAF5PZ55_WUCBA</name>
<accession>A0AAF5PZ55</accession>
<dbReference type="WBParaSite" id="mrna-Wban_07450">
    <property type="protein sequence ID" value="mrna-Wban_07450"/>
    <property type="gene ID" value="Wban_07450"/>
</dbReference>
<evidence type="ECO:0000313" key="3">
    <source>
        <dbReference type="Proteomes" id="UP000093561"/>
    </source>
</evidence>
<feature type="chain" id="PRO_5041924108" evidence="2">
    <location>
        <begin position="20"/>
        <end position="127"/>
    </location>
</feature>
<dbReference type="AlphaFoldDB" id="A0AAF5PZ55"/>
<evidence type="ECO:0000256" key="2">
    <source>
        <dbReference type="SAM" id="SignalP"/>
    </source>
</evidence>
<proteinExistence type="predicted"/>
<reference evidence="3" key="2">
    <citation type="journal article" date="2016" name="Mol. Ecol.">
        <title>Population genomics of the filarial nematode parasite Wuchereria bancrofti from mosquitoes.</title>
        <authorList>
            <person name="Small S.T."/>
            <person name="Reimer L.J."/>
            <person name="Tisch D.J."/>
            <person name="King C.L."/>
            <person name="Christensen B.M."/>
            <person name="Siba P.M."/>
            <person name="Kazura J.W."/>
            <person name="Serre D."/>
            <person name="Zimmerman P.A."/>
        </authorList>
    </citation>
    <scope>NUCLEOTIDE SEQUENCE</scope>
    <source>
        <strain evidence="3">pt0022</strain>
    </source>
</reference>
<protein>
    <submittedName>
        <fullName evidence="4">Uncharacterized protein</fullName>
    </submittedName>
</protein>
<feature type="region of interest" description="Disordered" evidence="1">
    <location>
        <begin position="23"/>
        <end position="48"/>
    </location>
</feature>
<evidence type="ECO:0000313" key="4">
    <source>
        <dbReference type="WBParaSite" id="mrna-Wban_07450"/>
    </source>
</evidence>
<feature type="signal peptide" evidence="2">
    <location>
        <begin position="1"/>
        <end position="19"/>
    </location>
</feature>
<keyword evidence="2" id="KW-0732">Signal</keyword>
<feature type="compositionally biased region" description="Basic residues" evidence="1">
    <location>
        <begin position="82"/>
        <end position="99"/>
    </location>
</feature>
<reference evidence="3" key="1">
    <citation type="submission" date="2015-03" db="EMBL/GenBank/DDBJ databases">
        <title>Wuchereria bancrofti Genome Sequencing Papua New Guinea Strain.</title>
        <authorList>
            <person name="Small S.T."/>
            <person name="Serre D."/>
            <person name="Zimmerman P.A."/>
        </authorList>
    </citation>
    <scope>NUCLEOTIDE SEQUENCE [LARGE SCALE GENOMIC DNA]</scope>
    <source>
        <strain evidence="3">pt0022</strain>
    </source>
</reference>
<feature type="region of interest" description="Disordered" evidence="1">
    <location>
        <begin position="63"/>
        <end position="99"/>
    </location>
</feature>
<reference evidence="4" key="3">
    <citation type="submission" date="2024-02" db="UniProtKB">
        <authorList>
            <consortium name="WormBaseParasite"/>
        </authorList>
    </citation>
    <scope>IDENTIFICATION</scope>
    <source>
        <strain evidence="4">pt0022</strain>
    </source>
</reference>